<dbReference type="Proteomes" id="UP000037035">
    <property type="component" value="Unassembled WGS sequence"/>
</dbReference>
<sequence length="159" mass="17674">DVLYVPLKLLWGLMEQKTMPGPPSQESIKEFHSCFSNADMIETAAADEGAPTIIPFSEVVSLASLKAGRKKVGQGLVNIKEFHLTYLKATLACLGIHKHANKLHSRLPPAVVGCAYAYMNVDPKYAGDLGLLIPTYNHYVYFLQSNQYQREKKEVGKFC</sequence>
<keyword evidence="2" id="KW-1185">Reference proteome</keyword>
<name>A0A0L6VU00_9BASI</name>
<organism evidence="1 2">
    <name type="scientific">Puccinia sorghi</name>
    <dbReference type="NCBI Taxonomy" id="27349"/>
    <lineage>
        <taxon>Eukaryota</taxon>
        <taxon>Fungi</taxon>
        <taxon>Dikarya</taxon>
        <taxon>Basidiomycota</taxon>
        <taxon>Pucciniomycotina</taxon>
        <taxon>Pucciniomycetes</taxon>
        <taxon>Pucciniales</taxon>
        <taxon>Pucciniaceae</taxon>
        <taxon>Puccinia</taxon>
    </lineage>
</organism>
<dbReference type="EMBL" id="LAVV01000635">
    <property type="protein sequence ID" value="KNZ64189.1"/>
    <property type="molecule type" value="Genomic_DNA"/>
</dbReference>
<evidence type="ECO:0000313" key="1">
    <source>
        <dbReference type="EMBL" id="KNZ64189.1"/>
    </source>
</evidence>
<comment type="caution">
    <text evidence="1">The sequence shown here is derived from an EMBL/GenBank/DDBJ whole genome shotgun (WGS) entry which is preliminary data.</text>
</comment>
<dbReference type="VEuPathDB" id="FungiDB:VP01_10572g1"/>
<dbReference type="OrthoDB" id="2507590at2759"/>
<protein>
    <submittedName>
        <fullName evidence="1">Uncharacterized protein</fullName>
    </submittedName>
</protein>
<gene>
    <name evidence="1" type="ORF">VP01_10572g1</name>
</gene>
<dbReference type="AlphaFoldDB" id="A0A0L6VU00"/>
<reference evidence="1 2" key="1">
    <citation type="submission" date="2015-08" db="EMBL/GenBank/DDBJ databases">
        <title>Next Generation Sequencing and Analysis of the Genome of Puccinia sorghi L Schw, the Causal Agent of Maize Common Rust.</title>
        <authorList>
            <person name="Rochi L."/>
            <person name="Burguener G."/>
            <person name="Darino M."/>
            <person name="Turjanski A."/>
            <person name="Kreff E."/>
            <person name="Dieguez M.J."/>
            <person name="Sacco F."/>
        </authorList>
    </citation>
    <scope>NUCLEOTIDE SEQUENCE [LARGE SCALE GENOMIC DNA]</scope>
    <source>
        <strain evidence="1 2">RO10H11247</strain>
    </source>
</reference>
<feature type="non-terminal residue" evidence="1">
    <location>
        <position position="1"/>
    </location>
</feature>
<dbReference type="STRING" id="27349.A0A0L6VU00"/>
<accession>A0A0L6VU00</accession>
<evidence type="ECO:0000313" key="2">
    <source>
        <dbReference type="Proteomes" id="UP000037035"/>
    </source>
</evidence>
<proteinExistence type="predicted"/>